<evidence type="ECO:0000313" key="1">
    <source>
        <dbReference type="EMBL" id="PPK92366.1"/>
    </source>
</evidence>
<sequence length="108" mass="11801">MSLAEGQWSAVVEGHLTSPSGVRFVRRSSRIKRRDADAMIAAGTPLVLYYYGGAQLDYCDGAEAVERWKAVRDALVSQDPRPRGDVVWTGGCWVSEGGEELLLLTGRC</sequence>
<protein>
    <submittedName>
        <fullName evidence="1">Uncharacterized protein</fullName>
    </submittedName>
</protein>
<organism evidence="1 2">
    <name type="scientific">Kineococcus xinjiangensis</name>
    <dbReference type="NCBI Taxonomy" id="512762"/>
    <lineage>
        <taxon>Bacteria</taxon>
        <taxon>Bacillati</taxon>
        <taxon>Actinomycetota</taxon>
        <taxon>Actinomycetes</taxon>
        <taxon>Kineosporiales</taxon>
        <taxon>Kineosporiaceae</taxon>
        <taxon>Kineococcus</taxon>
    </lineage>
</organism>
<accession>A0A2S6IDU7</accession>
<evidence type="ECO:0000313" key="2">
    <source>
        <dbReference type="Proteomes" id="UP000239485"/>
    </source>
</evidence>
<dbReference type="EMBL" id="PTJD01000015">
    <property type="protein sequence ID" value="PPK92366.1"/>
    <property type="molecule type" value="Genomic_DNA"/>
</dbReference>
<dbReference type="Proteomes" id="UP000239485">
    <property type="component" value="Unassembled WGS sequence"/>
</dbReference>
<dbReference type="AlphaFoldDB" id="A0A2S6IDU7"/>
<gene>
    <name evidence="1" type="ORF">CLV92_115112</name>
</gene>
<reference evidence="1 2" key="1">
    <citation type="submission" date="2018-02" db="EMBL/GenBank/DDBJ databases">
        <title>Genomic Encyclopedia of Archaeal and Bacterial Type Strains, Phase II (KMG-II): from individual species to whole genera.</title>
        <authorList>
            <person name="Goeker M."/>
        </authorList>
    </citation>
    <scope>NUCLEOTIDE SEQUENCE [LARGE SCALE GENOMIC DNA]</scope>
    <source>
        <strain evidence="1 2">DSM 22857</strain>
    </source>
</reference>
<proteinExistence type="predicted"/>
<name>A0A2S6IDU7_9ACTN</name>
<keyword evidence="2" id="KW-1185">Reference proteome</keyword>
<comment type="caution">
    <text evidence="1">The sequence shown here is derived from an EMBL/GenBank/DDBJ whole genome shotgun (WGS) entry which is preliminary data.</text>
</comment>